<dbReference type="InterPro" id="IPR035892">
    <property type="entry name" value="C2_domain_sf"/>
</dbReference>
<evidence type="ECO:0000313" key="3">
    <source>
        <dbReference type="Proteomes" id="UP001140206"/>
    </source>
</evidence>
<name>A0AAV8DLN0_9POAL</name>
<protein>
    <submittedName>
        <fullName evidence="2">Calcium-dependent lipid-binding (CaLB domain) family protein</fullName>
    </submittedName>
</protein>
<organism evidence="2 3">
    <name type="scientific">Rhynchospora pubera</name>
    <dbReference type="NCBI Taxonomy" id="906938"/>
    <lineage>
        <taxon>Eukaryota</taxon>
        <taxon>Viridiplantae</taxon>
        <taxon>Streptophyta</taxon>
        <taxon>Embryophyta</taxon>
        <taxon>Tracheophyta</taxon>
        <taxon>Spermatophyta</taxon>
        <taxon>Magnoliopsida</taxon>
        <taxon>Liliopsida</taxon>
        <taxon>Poales</taxon>
        <taxon>Cyperaceae</taxon>
        <taxon>Cyperoideae</taxon>
        <taxon>Rhynchosporeae</taxon>
        <taxon>Rhynchospora</taxon>
    </lineage>
</organism>
<comment type="caution">
    <text evidence="2">The sequence shown here is derived from an EMBL/GenBank/DDBJ whole genome shotgun (WGS) entry which is preliminary data.</text>
</comment>
<dbReference type="AlphaFoldDB" id="A0AAV8DLN0"/>
<keyword evidence="3" id="KW-1185">Reference proteome</keyword>
<evidence type="ECO:0000259" key="1">
    <source>
        <dbReference type="PROSITE" id="PS50004"/>
    </source>
</evidence>
<dbReference type="InterPro" id="IPR044750">
    <property type="entry name" value="C2_SRC2/BAP"/>
</dbReference>
<dbReference type="SMART" id="SM00239">
    <property type="entry name" value="C2"/>
    <property type="match status" value="1"/>
</dbReference>
<dbReference type="PANTHER" id="PTHR32246">
    <property type="entry name" value="INGRESSION PROTEIN FIC1"/>
    <property type="match status" value="1"/>
</dbReference>
<accession>A0AAV8DLN0</accession>
<gene>
    <name evidence="2" type="ORF">LUZ62_078576</name>
</gene>
<dbReference type="GO" id="GO:0006952">
    <property type="term" value="P:defense response"/>
    <property type="evidence" value="ECO:0007669"/>
    <property type="project" value="InterPro"/>
</dbReference>
<dbReference type="EMBL" id="JAMFTS010000004">
    <property type="protein sequence ID" value="KAJ4768201.1"/>
    <property type="molecule type" value="Genomic_DNA"/>
</dbReference>
<dbReference type="PANTHER" id="PTHR32246:SF173">
    <property type="entry name" value="C2 DOMAIN-CONTAINING PROTEIN"/>
    <property type="match status" value="1"/>
</dbReference>
<dbReference type="CDD" id="cd04051">
    <property type="entry name" value="C2_SRC2_like"/>
    <property type="match status" value="1"/>
</dbReference>
<dbReference type="SUPFAM" id="SSF49562">
    <property type="entry name" value="C2 domain (Calcium/lipid-binding domain, CaLB)"/>
    <property type="match status" value="1"/>
</dbReference>
<dbReference type="InterPro" id="IPR000008">
    <property type="entry name" value="C2_dom"/>
</dbReference>
<feature type="domain" description="C2" evidence="1">
    <location>
        <begin position="1"/>
        <end position="110"/>
    </location>
</feature>
<proteinExistence type="predicted"/>
<dbReference type="Proteomes" id="UP001140206">
    <property type="component" value="Chromosome 4"/>
</dbReference>
<sequence>MEIKSLEVTIISAKDLKKIKWFSKMSVYAIATISGADPADIRRTVPDREGGRSPNWGTVVRFVIRSLDPHLALHIVLRAEGFLRDREVGAVSIPVKDLLESGASGIEQLVSYQVCRSSGRPKGVLNLSYKVIEPFGSPSPSMPAISVHSPFGSPSPSMPAISVHSQSPVQHHVKGEVPVTAYPVVHPYPPPSRPYPGGTPYGAPPGYPSYPNAYPYPIAAPAYGYGAPPPHQGYGYGPAPAQPKKKSRFGAGLGMGLLGGALGGMMLGDMVADSAAYDAGDGF</sequence>
<evidence type="ECO:0000313" key="2">
    <source>
        <dbReference type="EMBL" id="KAJ4768201.1"/>
    </source>
</evidence>
<reference evidence="2" key="1">
    <citation type="submission" date="2022-08" db="EMBL/GenBank/DDBJ databases">
        <authorList>
            <person name="Marques A."/>
        </authorList>
    </citation>
    <scope>NUCLEOTIDE SEQUENCE</scope>
    <source>
        <strain evidence="2">RhyPub2mFocal</strain>
        <tissue evidence="2">Leaves</tissue>
    </source>
</reference>
<dbReference type="PROSITE" id="PS50004">
    <property type="entry name" value="C2"/>
    <property type="match status" value="1"/>
</dbReference>
<dbReference type="Pfam" id="PF00168">
    <property type="entry name" value="C2"/>
    <property type="match status" value="1"/>
</dbReference>
<dbReference type="Gene3D" id="2.60.40.150">
    <property type="entry name" value="C2 domain"/>
    <property type="match status" value="1"/>
</dbReference>